<accession>A0ACC0B4S1</accession>
<gene>
    <name evidence="1" type="ORF">M9H77_17504</name>
</gene>
<comment type="caution">
    <text evidence="1">The sequence shown here is derived from an EMBL/GenBank/DDBJ whole genome shotgun (WGS) entry which is preliminary data.</text>
</comment>
<name>A0ACC0B4S1_CATRO</name>
<reference evidence="2" key="1">
    <citation type="journal article" date="2023" name="Nat. Plants">
        <title>Single-cell RNA sequencing provides a high-resolution roadmap for understanding the multicellular compartmentation of specialized metabolism.</title>
        <authorList>
            <person name="Sun S."/>
            <person name="Shen X."/>
            <person name="Li Y."/>
            <person name="Li Y."/>
            <person name="Wang S."/>
            <person name="Li R."/>
            <person name="Zhang H."/>
            <person name="Shen G."/>
            <person name="Guo B."/>
            <person name="Wei J."/>
            <person name="Xu J."/>
            <person name="St-Pierre B."/>
            <person name="Chen S."/>
            <person name="Sun C."/>
        </authorList>
    </citation>
    <scope>NUCLEOTIDE SEQUENCE [LARGE SCALE GENOMIC DNA]</scope>
</reference>
<protein>
    <submittedName>
        <fullName evidence="1">Uncharacterized protein</fullName>
    </submittedName>
</protein>
<sequence>MRDQKKESAMEEKRRVSFHEEQRVIESISTLLENMNKFEAQNMEYEVNLGYKLYKTISFLPSISFLSFDFIINESNKSQILGRKAKEEGMGKELSIGYEDTSISLSLNPFLLCHEFYFKELKLFLELYAAYVTLVTIQRSSSVLACFVH</sequence>
<evidence type="ECO:0000313" key="1">
    <source>
        <dbReference type="EMBL" id="KAI5667651.1"/>
    </source>
</evidence>
<dbReference type="EMBL" id="CM044704">
    <property type="protein sequence ID" value="KAI5667651.1"/>
    <property type="molecule type" value="Genomic_DNA"/>
</dbReference>
<proteinExistence type="predicted"/>
<organism evidence="1 2">
    <name type="scientific">Catharanthus roseus</name>
    <name type="common">Madagascar periwinkle</name>
    <name type="synonym">Vinca rosea</name>
    <dbReference type="NCBI Taxonomy" id="4058"/>
    <lineage>
        <taxon>Eukaryota</taxon>
        <taxon>Viridiplantae</taxon>
        <taxon>Streptophyta</taxon>
        <taxon>Embryophyta</taxon>
        <taxon>Tracheophyta</taxon>
        <taxon>Spermatophyta</taxon>
        <taxon>Magnoliopsida</taxon>
        <taxon>eudicotyledons</taxon>
        <taxon>Gunneridae</taxon>
        <taxon>Pentapetalae</taxon>
        <taxon>asterids</taxon>
        <taxon>lamiids</taxon>
        <taxon>Gentianales</taxon>
        <taxon>Apocynaceae</taxon>
        <taxon>Rauvolfioideae</taxon>
        <taxon>Vinceae</taxon>
        <taxon>Catharanthinae</taxon>
        <taxon>Catharanthus</taxon>
    </lineage>
</organism>
<dbReference type="Proteomes" id="UP001060085">
    <property type="component" value="Linkage Group LG04"/>
</dbReference>
<keyword evidence="2" id="KW-1185">Reference proteome</keyword>
<evidence type="ECO:0000313" key="2">
    <source>
        <dbReference type="Proteomes" id="UP001060085"/>
    </source>
</evidence>